<feature type="signal peptide" evidence="3">
    <location>
        <begin position="1"/>
        <end position="23"/>
    </location>
</feature>
<proteinExistence type="predicted"/>
<dbReference type="EMBL" id="CP130144">
    <property type="protein sequence ID" value="WNZ45797.1"/>
    <property type="molecule type" value="Genomic_DNA"/>
</dbReference>
<name>A0AA96WUH4_LEPBY</name>
<evidence type="ECO:0000256" key="3">
    <source>
        <dbReference type="SAM" id="SignalP"/>
    </source>
</evidence>
<feature type="compositionally biased region" description="Polar residues" evidence="2">
    <location>
        <begin position="335"/>
        <end position="350"/>
    </location>
</feature>
<dbReference type="Pfam" id="PF16258">
    <property type="entry name" value="DUF4912"/>
    <property type="match status" value="2"/>
</dbReference>
<feature type="domain" description="PBP" evidence="4">
    <location>
        <begin position="42"/>
        <end position="269"/>
    </location>
</feature>
<dbReference type="RefSeq" id="WP_316427260.1">
    <property type="nucleotide sequence ID" value="NZ_CP130144.1"/>
</dbReference>
<reference evidence="5" key="2">
    <citation type="submission" date="2023-07" db="EMBL/GenBank/DDBJ databases">
        <authorList>
            <person name="Bai X.-H."/>
            <person name="Wang H.-H."/>
            <person name="Wang J."/>
            <person name="Ma M.-Y."/>
            <person name="Hu H.-H."/>
            <person name="Song Z.-L."/>
            <person name="Ma H.-G."/>
            <person name="Fan Y."/>
            <person name="Du C.-Y."/>
            <person name="Xu J.-C."/>
        </authorList>
    </citation>
    <scope>NUCLEOTIDE SEQUENCE</scope>
    <source>
        <strain evidence="5">CZ1</strain>
    </source>
</reference>
<dbReference type="InterPro" id="IPR032585">
    <property type="entry name" value="DUF4912"/>
</dbReference>
<protein>
    <submittedName>
        <fullName evidence="5">DUF4912 domain-containing protein</fullName>
    </submittedName>
</protein>
<evidence type="ECO:0000259" key="4">
    <source>
        <dbReference type="Pfam" id="PF12849"/>
    </source>
</evidence>
<keyword evidence="1 3" id="KW-0732">Signal</keyword>
<feature type="chain" id="PRO_5041682619" evidence="3">
    <location>
        <begin position="24"/>
        <end position="879"/>
    </location>
</feature>
<dbReference type="InterPro" id="IPR050811">
    <property type="entry name" value="Phosphate_ABC_transporter"/>
</dbReference>
<organism evidence="5">
    <name type="scientific">Leptolyngbya boryana CZ1</name>
    <dbReference type="NCBI Taxonomy" id="3060204"/>
    <lineage>
        <taxon>Bacteria</taxon>
        <taxon>Bacillati</taxon>
        <taxon>Cyanobacteriota</taxon>
        <taxon>Cyanophyceae</taxon>
        <taxon>Leptolyngbyales</taxon>
        <taxon>Leptolyngbyaceae</taxon>
        <taxon>Leptolyngbya group</taxon>
        <taxon>Leptolyngbya</taxon>
    </lineage>
</organism>
<dbReference type="AlphaFoldDB" id="A0AA96WUH4"/>
<evidence type="ECO:0000313" key="5">
    <source>
        <dbReference type="EMBL" id="WNZ45797.1"/>
    </source>
</evidence>
<accession>A0AA96WUH4</accession>
<feature type="compositionally biased region" description="Basic and acidic residues" evidence="2">
    <location>
        <begin position="296"/>
        <end position="317"/>
    </location>
</feature>
<sequence length="879" mass="91932">MVHKKYFSAVGFALLLTTTVAEVQLVRAQQFPTFQLPASVKAGTNVRIDGSTSMAAVNDVLKKGFEQRFQGTKVNVAANGVPEGIKAVVEGKVDLAAIGRPLNEQEKAQGLTAVPVGRDKIAILVGADNPFAKSITITQFAKMFRGEIKNWSEVGGSSAPVKFVDRPDSSDTREAFKSYPVFRQGNFATGATVEKLNEDTTKAVVSRLGNTGIGYVTANQTKGLAGAKAIALDNVAPTDPRYPFSQALYYVYKGEPNDAVKAFLGFATAPVGQKTLTQSGVADAIALSAAAPASGKKVEAKPEAKAPTKAGTDDKKAPVATEKNAAGTAGTTATSPSGNNAQDGTSQTGDGNPLAFLFPSSDTAGANGAGAGTGGLPNWLWWLLPIGSGATLLWMLARSRRGPVDAGATGSFNAPGYAAGDLPERDDTFSAPYVEGGFDPLHGDRNGSAAVDAPEFGTGLGADANADANFVGDATRAGQDGFGDWGNLGGAAIAGGTAIAGGAAAWSTFGNRGQQSRVVLKSRSPQEVEAFWDLPSEERQAMRQQGGEKLALRLYDVTDIDLENQPAHSVQQFDCDELTQRQRLPIALPDRDYLAEIGYLTPEGQWLGLARSTHVRVPATSSSNFLGNIANAGSTAVAGGAAAATGAVDSAKSFLSGDRDDASTELPEAEPSDSPNWFQRITNRAGETASDTAQTGVNTFAGGAATAGAAAAGAGAAAWSFLSGQRKDSQDAAVTEPNQFVTGETAIDSHEFDPDLVDTNVFVSGEPNSFTTSISEGRLVLTPRNSRWAYASWDIPRSLRSRLDISSGENLVLRLYDVTDAGTQLPARYEEHDIDDMALSCDVPISQGDRTYMAEIGYVNANQEWTSLVRSLPAYVPEN</sequence>
<evidence type="ECO:0000256" key="2">
    <source>
        <dbReference type="SAM" id="MobiDB-lite"/>
    </source>
</evidence>
<dbReference type="PANTHER" id="PTHR30570:SF1">
    <property type="entry name" value="PHOSPHATE-BINDING PROTEIN PSTS"/>
    <property type="match status" value="1"/>
</dbReference>
<dbReference type="SUPFAM" id="SSF53850">
    <property type="entry name" value="Periplasmic binding protein-like II"/>
    <property type="match status" value="1"/>
</dbReference>
<evidence type="ECO:0000256" key="1">
    <source>
        <dbReference type="ARBA" id="ARBA00022729"/>
    </source>
</evidence>
<dbReference type="Pfam" id="PF12849">
    <property type="entry name" value="PBP_like_2"/>
    <property type="match status" value="1"/>
</dbReference>
<dbReference type="InterPro" id="IPR024370">
    <property type="entry name" value="PBP_domain"/>
</dbReference>
<gene>
    <name evidence="5" type="ORF">Q2T42_28825</name>
</gene>
<dbReference type="CDD" id="cd13653">
    <property type="entry name" value="PBP2_phosphate_like_1"/>
    <property type="match status" value="1"/>
</dbReference>
<dbReference type="Gene3D" id="3.40.190.10">
    <property type="entry name" value="Periplasmic binding protein-like II"/>
    <property type="match status" value="2"/>
</dbReference>
<feature type="region of interest" description="Disordered" evidence="2">
    <location>
        <begin position="653"/>
        <end position="678"/>
    </location>
</feature>
<feature type="region of interest" description="Disordered" evidence="2">
    <location>
        <begin position="296"/>
        <end position="360"/>
    </location>
</feature>
<feature type="compositionally biased region" description="Low complexity" evidence="2">
    <location>
        <begin position="325"/>
        <end position="334"/>
    </location>
</feature>
<dbReference type="PANTHER" id="PTHR30570">
    <property type="entry name" value="PERIPLASMIC PHOSPHATE BINDING COMPONENT OF PHOSPHATE ABC TRANSPORTER"/>
    <property type="match status" value="1"/>
</dbReference>
<reference evidence="5" key="1">
    <citation type="journal article" date="2023" name="Plants (Basel)">
        <title>Genomic Analysis of Leptolyngbya boryana CZ1 Reveals Efficient Carbon Fixation Modules.</title>
        <authorList>
            <person name="Bai X."/>
            <person name="Wang H."/>
            <person name="Cheng W."/>
            <person name="Wang J."/>
            <person name="Ma M."/>
            <person name="Hu H."/>
            <person name="Song Z."/>
            <person name="Ma H."/>
            <person name="Fan Y."/>
            <person name="Du C."/>
            <person name="Xu J."/>
        </authorList>
    </citation>
    <scope>NUCLEOTIDE SEQUENCE</scope>
    <source>
        <strain evidence="5">CZ1</strain>
    </source>
</reference>